<keyword evidence="2" id="KW-1185">Reference proteome</keyword>
<organism evidence="1 2">
    <name type="scientific">Dendrolimus kikuchii</name>
    <dbReference type="NCBI Taxonomy" id="765133"/>
    <lineage>
        <taxon>Eukaryota</taxon>
        <taxon>Metazoa</taxon>
        <taxon>Ecdysozoa</taxon>
        <taxon>Arthropoda</taxon>
        <taxon>Hexapoda</taxon>
        <taxon>Insecta</taxon>
        <taxon>Pterygota</taxon>
        <taxon>Neoptera</taxon>
        <taxon>Endopterygota</taxon>
        <taxon>Lepidoptera</taxon>
        <taxon>Glossata</taxon>
        <taxon>Ditrysia</taxon>
        <taxon>Bombycoidea</taxon>
        <taxon>Lasiocampidae</taxon>
        <taxon>Dendrolimus</taxon>
    </lineage>
</organism>
<dbReference type="Proteomes" id="UP000824533">
    <property type="component" value="Linkage Group LG22"/>
</dbReference>
<proteinExistence type="predicted"/>
<protein>
    <submittedName>
        <fullName evidence="1">Uncharacterized protein</fullName>
    </submittedName>
</protein>
<accession>A0ACC1CL65</accession>
<reference evidence="1 2" key="1">
    <citation type="journal article" date="2021" name="Front. Genet.">
        <title>Chromosome-Level Genome Assembly Reveals Significant Gene Expansion in the Toll and IMD Signaling Pathways of Dendrolimus kikuchii.</title>
        <authorList>
            <person name="Zhou J."/>
            <person name="Wu P."/>
            <person name="Xiong Z."/>
            <person name="Liu N."/>
            <person name="Zhao N."/>
            <person name="Ji M."/>
            <person name="Qiu Y."/>
            <person name="Yang B."/>
        </authorList>
    </citation>
    <scope>NUCLEOTIDE SEQUENCE [LARGE SCALE GENOMIC DNA]</scope>
    <source>
        <strain evidence="1">Ann1</strain>
    </source>
</reference>
<name>A0ACC1CL65_9NEOP</name>
<dbReference type="EMBL" id="CM034408">
    <property type="protein sequence ID" value="KAJ0172179.1"/>
    <property type="molecule type" value="Genomic_DNA"/>
</dbReference>
<gene>
    <name evidence="1" type="ORF">K1T71_012152</name>
</gene>
<comment type="caution">
    <text evidence="1">The sequence shown here is derived from an EMBL/GenBank/DDBJ whole genome shotgun (WGS) entry which is preliminary data.</text>
</comment>
<evidence type="ECO:0000313" key="1">
    <source>
        <dbReference type="EMBL" id="KAJ0172179.1"/>
    </source>
</evidence>
<evidence type="ECO:0000313" key="2">
    <source>
        <dbReference type="Proteomes" id="UP000824533"/>
    </source>
</evidence>
<sequence>MAGNIIFIGNFIHADLLTELKLRTGFLKVEDGKITQIGTLQEYESLVRDGAWSNFKINRLNEHQFLIPGFVDCHTHAPQFPNIGLGLDRPLLEWLKKYTFPLEKQYSDPKFASKVYDKVVKRLLTNGTTTACYFGTLHFEGTLELVKSAIKHKQRALIGKVSMNIKNDAEYYNDTQTELAEVEKFVCKVLEYENDLVQPVITPRFAVSCNQELMDGLSDIAMKYNCRTQSHISENQDEIEFVLQINPTCKSYTEVYDQSKILNNKCIMAHAVHLSDHEMALLANKGVSVAHCPASNTRLRSGLCPVRRIINNNITVGLGTDVSGGDNASILDAIRRSMDVSMSLELQGTKDSSLNWKEAFYLATVGGAKALNLDEKIGTFNIGKDFDALLIDIYADNSQIDYYESSTDPNSKEYLMELLERFIHVGDDRNIVQELLDTQIQNIKPNSFTEIPMAKS</sequence>